<gene>
    <name evidence="1" type="ORF">K469DRAFT_701177</name>
</gene>
<dbReference type="EMBL" id="ML994620">
    <property type="protein sequence ID" value="KAF2189899.1"/>
    <property type="molecule type" value="Genomic_DNA"/>
</dbReference>
<sequence length="127" mass="14509">MATSAVNKVTDAIHQRTWNSYEGDDWFWTASESPPTKFVDGEARKDLVAKWIAYNPKIKIMGFREVDGTIKEIAVKMVMTEGTPCFKITMDELSEKEKAGKLIAWLTKPLLWLMDQLGLNTEEVWVP</sequence>
<dbReference type="Proteomes" id="UP000800200">
    <property type="component" value="Unassembled WGS sequence"/>
</dbReference>
<organism evidence="1 2">
    <name type="scientific">Zopfia rhizophila CBS 207.26</name>
    <dbReference type="NCBI Taxonomy" id="1314779"/>
    <lineage>
        <taxon>Eukaryota</taxon>
        <taxon>Fungi</taxon>
        <taxon>Dikarya</taxon>
        <taxon>Ascomycota</taxon>
        <taxon>Pezizomycotina</taxon>
        <taxon>Dothideomycetes</taxon>
        <taxon>Dothideomycetes incertae sedis</taxon>
        <taxon>Zopfiaceae</taxon>
        <taxon>Zopfia</taxon>
    </lineage>
</organism>
<evidence type="ECO:0000313" key="2">
    <source>
        <dbReference type="Proteomes" id="UP000800200"/>
    </source>
</evidence>
<protein>
    <submittedName>
        <fullName evidence="1">Uncharacterized protein</fullName>
    </submittedName>
</protein>
<keyword evidence="2" id="KW-1185">Reference proteome</keyword>
<dbReference type="AlphaFoldDB" id="A0A6A6EH44"/>
<feature type="non-terminal residue" evidence="1">
    <location>
        <position position="127"/>
    </location>
</feature>
<proteinExistence type="predicted"/>
<reference evidence="1" key="1">
    <citation type="journal article" date="2020" name="Stud. Mycol.">
        <title>101 Dothideomycetes genomes: a test case for predicting lifestyles and emergence of pathogens.</title>
        <authorList>
            <person name="Haridas S."/>
            <person name="Albert R."/>
            <person name="Binder M."/>
            <person name="Bloem J."/>
            <person name="Labutti K."/>
            <person name="Salamov A."/>
            <person name="Andreopoulos B."/>
            <person name="Baker S."/>
            <person name="Barry K."/>
            <person name="Bills G."/>
            <person name="Bluhm B."/>
            <person name="Cannon C."/>
            <person name="Castanera R."/>
            <person name="Culley D."/>
            <person name="Daum C."/>
            <person name="Ezra D."/>
            <person name="Gonzalez J."/>
            <person name="Henrissat B."/>
            <person name="Kuo A."/>
            <person name="Liang C."/>
            <person name="Lipzen A."/>
            <person name="Lutzoni F."/>
            <person name="Magnuson J."/>
            <person name="Mondo S."/>
            <person name="Nolan M."/>
            <person name="Ohm R."/>
            <person name="Pangilinan J."/>
            <person name="Park H.-J."/>
            <person name="Ramirez L."/>
            <person name="Alfaro M."/>
            <person name="Sun H."/>
            <person name="Tritt A."/>
            <person name="Yoshinaga Y."/>
            <person name="Zwiers L.-H."/>
            <person name="Turgeon B."/>
            <person name="Goodwin S."/>
            <person name="Spatafora J."/>
            <person name="Crous P."/>
            <person name="Grigoriev I."/>
        </authorList>
    </citation>
    <scope>NUCLEOTIDE SEQUENCE</scope>
    <source>
        <strain evidence="1">CBS 207.26</strain>
    </source>
</reference>
<evidence type="ECO:0000313" key="1">
    <source>
        <dbReference type="EMBL" id="KAF2189899.1"/>
    </source>
</evidence>
<accession>A0A6A6EH44</accession>
<name>A0A6A6EH44_9PEZI</name>